<keyword evidence="3" id="KW-0808">Transferase</keyword>
<comment type="similarity">
    <text evidence="1">Belongs to the glycosyltransferase 28 family.</text>
</comment>
<evidence type="ECO:0000256" key="2">
    <source>
        <dbReference type="ARBA" id="ARBA00022676"/>
    </source>
</evidence>
<dbReference type="InterPro" id="IPR050426">
    <property type="entry name" value="Glycosyltransferase_28"/>
</dbReference>
<comment type="caution">
    <text evidence="6">The sequence shown here is derived from an EMBL/GenBank/DDBJ whole genome shotgun (WGS) entry which is preliminary data.</text>
</comment>
<evidence type="ECO:0000256" key="1">
    <source>
        <dbReference type="ARBA" id="ARBA00006962"/>
    </source>
</evidence>
<gene>
    <name evidence="6" type="ORF">GCM10009654_26510</name>
</gene>
<dbReference type="PANTHER" id="PTHR48050:SF13">
    <property type="entry name" value="STEROL 3-BETA-GLUCOSYLTRANSFERASE UGT80A2"/>
    <property type="match status" value="1"/>
</dbReference>
<dbReference type="RefSeq" id="WP_344274924.1">
    <property type="nucleotide sequence ID" value="NZ_BAAAKV010000020.1"/>
</dbReference>
<dbReference type="Gene3D" id="3.40.50.2000">
    <property type="entry name" value="Glycogen Phosphorylase B"/>
    <property type="match status" value="2"/>
</dbReference>
<dbReference type="CDD" id="cd03784">
    <property type="entry name" value="GT1_Gtf-like"/>
    <property type="match status" value="1"/>
</dbReference>
<reference evidence="6 7" key="1">
    <citation type="journal article" date="2019" name="Int. J. Syst. Evol. Microbiol.">
        <title>The Global Catalogue of Microorganisms (GCM) 10K type strain sequencing project: providing services to taxonomists for standard genome sequencing and annotation.</title>
        <authorList>
            <consortium name="The Broad Institute Genomics Platform"/>
            <consortium name="The Broad Institute Genome Sequencing Center for Infectious Disease"/>
            <person name="Wu L."/>
            <person name="Ma J."/>
        </authorList>
    </citation>
    <scope>NUCLEOTIDE SEQUENCE [LARGE SCALE GENOMIC DNA]</scope>
    <source>
        <strain evidence="6 7">JCM 12696</strain>
    </source>
</reference>
<keyword evidence="2" id="KW-0328">Glycosyltransferase</keyword>
<sequence>MRVLLASTGGSGHFTPLVPFIDALAARGDEVLVVAPARLEAVLAAREQPYRVCPEPPPAVLGPVMTRVLTLPVNPGVIVATREVFGGLHLTSMLPVVEEACRSWRPDLVLHESYEYASVVAAERHGIPHARVAVTAARFSLFTDAVLPTVLEPYGTDLLEKLRASPYLTRFPASVDPSPYAVTRRYHEPAAAGTEPSADRWGGDGDPLVYLTLGTEAGGMPNAPALYRAALDAVGTLPVRVLVTVGSGTDVSRLGPLPPQVRVERWVPQAEVLAGASAVVCHGGSGTVFGALSAGVPLVCVPLFADQPTNARLVAEAGAGVAVEPTGSAEAEAAPLGPADIPRIREAVETVLKEPSYRTAAARLGAETRATPTAGELLDDLAGLAGLGGGDARGAAGS</sequence>
<dbReference type="InterPro" id="IPR010610">
    <property type="entry name" value="EryCIII-like_C"/>
</dbReference>
<evidence type="ECO:0000313" key="7">
    <source>
        <dbReference type="Proteomes" id="UP001501371"/>
    </source>
</evidence>
<dbReference type="PROSITE" id="PS00375">
    <property type="entry name" value="UDPGT"/>
    <property type="match status" value="1"/>
</dbReference>
<evidence type="ECO:0000313" key="6">
    <source>
        <dbReference type="EMBL" id="GAA1168062.1"/>
    </source>
</evidence>
<keyword evidence="7" id="KW-1185">Reference proteome</keyword>
<name>A0ABN1UTH9_9ACTN</name>
<dbReference type="Proteomes" id="UP001501371">
    <property type="component" value="Unassembled WGS sequence"/>
</dbReference>
<dbReference type="PANTHER" id="PTHR48050">
    <property type="entry name" value="STEROL 3-BETA-GLUCOSYLTRANSFERASE"/>
    <property type="match status" value="1"/>
</dbReference>
<dbReference type="InterPro" id="IPR048284">
    <property type="entry name" value="EryCIII-like_N"/>
</dbReference>
<evidence type="ECO:0000259" key="5">
    <source>
        <dbReference type="Pfam" id="PF21036"/>
    </source>
</evidence>
<dbReference type="InterPro" id="IPR035595">
    <property type="entry name" value="UDP_glycos_trans_CS"/>
</dbReference>
<organism evidence="6 7">
    <name type="scientific">Streptomyces hebeiensis</name>
    <dbReference type="NCBI Taxonomy" id="229486"/>
    <lineage>
        <taxon>Bacteria</taxon>
        <taxon>Bacillati</taxon>
        <taxon>Actinomycetota</taxon>
        <taxon>Actinomycetes</taxon>
        <taxon>Kitasatosporales</taxon>
        <taxon>Streptomycetaceae</taxon>
        <taxon>Streptomyces</taxon>
    </lineage>
</organism>
<dbReference type="Pfam" id="PF06722">
    <property type="entry name" value="EryCIII-like_C"/>
    <property type="match status" value="1"/>
</dbReference>
<dbReference type="SUPFAM" id="SSF53756">
    <property type="entry name" value="UDP-Glycosyltransferase/glycogen phosphorylase"/>
    <property type="match status" value="1"/>
</dbReference>
<dbReference type="InterPro" id="IPR002213">
    <property type="entry name" value="UDP_glucos_trans"/>
</dbReference>
<evidence type="ECO:0000259" key="4">
    <source>
        <dbReference type="Pfam" id="PF06722"/>
    </source>
</evidence>
<dbReference type="Pfam" id="PF21036">
    <property type="entry name" value="EryCIII-like_N"/>
    <property type="match status" value="1"/>
</dbReference>
<proteinExistence type="inferred from homology"/>
<feature type="domain" description="Erythromycin biosynthesis protein CIII-like C-terminal" evidence="4">
    <location>
        <begin position="230"/>
        <end position="382"/>
    </location>
</feature>
<protein>
    <submittedName>
        <fullName evidence="6">Glycosyltransferase</fullName>
    </submittedName>
</protein>
<evidence type="ECO:0000256" key="3">
    <source>
        <dbReference type="ARBA" id="ARBA00022679"/>
    </source>
</evidence>
<accession>A0ABN1UTH9</accession>
<feature type="domain" description="Erythromycin biosynthesis protein CIII-like N-terminal" evidence="5">
    <location>
        <begin position="90"/>
        <end position="137"/>
    </location>
</feature>
<dbReference type="EMBL" id="BAAAKV010000020">
    <property type="protein sequence ID" value="GAA1168062.1"/>
    <property type="molecule type" value="Genomic_DNA"/>
</dbReference>